<keyword evidence="12" id="KW-1185">Reference proteome</keyword>
<feature type="compositionally biased region" description="Basic and acidic residues" evidence="7">
    <location>
        <begin position="357"/>
        <end position="367"/>
    </location>
</feature>
<feature type="domain" description="C2 NT-type" evidence="10">
    <location>
        <begin position="122"/>
        <end position="274"/>
    </location>
</feature>
<evidence type="ECO:0000256" key="4">
    <source>
        <dbReference type="ARBA" id="ARBA00022989"/>
    </source>
</evidence>
<dbReference type="PANTHER" id="PTHR33414">
    <property type="entry name" value="PROTEIN PLASTID MOVEMENT IMPAIRED 1-RELATED 1"/>
    <property type="match status" value="1"/>
</dbReference>
<feature type="transmembrane region" description="Helical" evidence="8">
    <location>
        <begin position="1135"/>
        <end position="1154"/>
    </location>
</feature>
<feature type="transmembrane region" description="Helical" evidence="8">
    <location>
        <begin position="1203"/>
        <end position="1220"/>
    </location>
</feature>
<feature type="transmembrane region" description="Helical" evidence="8">
    <location>
        <begin position="1644"/>
        <end position="1669"/>
    </location>
</feature>
<feature type="region of interest" description="Disordered" evidence="7">
    <location>
        <begin position="24"/>
        <end position="106"/>
    </location>
</feature>
<feature type="compositionally biased region" description="Polar residues" evidence="7">
    <location>
        <begin position="319"/>
        <end position="329"/>
    </location>
</feature>
<sequence>MATDRRSSNTQLLEELEELSQSLYQTHTSSSRRTASLVLPRTSVPSITSADEVTTAKIDEKSSSKPRSRRMSLSPWRSRAKPDEETERKTTKINQPGIKKLDDRSSATERKGIWNWKPIRAISHIGMQKLSCLFSVEVVAVQGLPASMNGLRLSVCVRKKETKDGAVNTMPSRVSQGAGDFEETLFIKCHVYCTPGNGKQLKFEQRPFFIYVFAVDAEELDFGRTSVDLSELIQESIEKSQEGTRVRQWDTSFSLSGKAKGGELVLKLGFQIMEKEGGIDIYSQAEGSKTTKFKNFSSSLGRKQSKSSFSVSSPRMTLRSETWTPSQTKPAADIQGMDDLNLDETAPVPSPPPSIQKSEEPEQKIEDLDLPDFEIVDKGVEIQDKEDNGDGESEENVEEKSQSSEVVKEIVHDQVHLTRLTELDSIAQQIKVLESMMEEEKTAKTDEETESQKLDADEETVTKEFLQMLEDEETNLFEFNQPEIPTLHLDGGDDSTEAESKVYLSDLGKGLGCVVQTRDGGYLAATNPLDSIVSRKDTPKLAMQLSKPLVLQSDKSMNGFELFQRMASIGFEELCSQILSLMPLDELLGKTAEQIAFEGIASAIIQGRNKEGASSSAARTIAAVKTMATAMSTGRKERISTGIWNVNENPLTAEEVLAFSLQKIEVMAIEALKIQAEIAEEDAPFDVSPLTGKASTDSGKDQNHPLASTIPLEDWIKKYGLASPGDQANHFIMAVVVQLRDPIRRYEAVGGPVVALVHATQADIKENNYNEEKKFKVTSLHIGGMKGKSGRKRNLWDSERQRLTATQWLVAYGLGKAGKKGKHVQSKGKDVLWSISSRIMADMWLKPMRNPDVKFTRSLGHKINYPTGNHWCSGRARAVFRAMDLNFSNNMYSRVPCLSQLGNLITEFVILQNLNSLNLLMVKKTGAETKILEGCPEIPLCNLHELLICQQVTKARGHRINNLVFLVKEFLTQYGHSTVNSFSELNLLSFDWPQNHAMFQQLLGLDNDHKDSRKVLGKEFIKGNHPPPNVDKKSVVKSFCSLFTCNTPYLSVKLNLIYKRYGIGSVGAALVAIAACIGNFLQGWDNATIAGAIIYVNKDLKLQASVEGLVVAMSLIGAAAITTCSGPISDWLGRRPMLIISSILYFVSGLVMFWSPNVYVLCIGRLLDGFGIGLAVTLVPVYISETAPSDIRGMLNTLPQFAGSGGMFLSYCMIFGMSLTASPSWRLMLGILSIPSLLYFALTVFYLPESPRWLVSKGKMLEAKRVLQRLRGREDVSGSRIILSLLFFFSFFFLLKEGEMALLAEGLGIGGETSIEEYIIGPADELANGQEPTVDKDKIKLYGPEEGLSWVARPVTGQSSLALASRHGSMVSQGVPLMDPLVTLFGSVHEKLPETGSMRSMLFPNFGSMFSTAEPHFRTEQWDEESVQREGEGYTSEAGGGDSDDNLHSPLISRQTTSMEKDMAHPTSHGSVLSMRRHSSLMQGAGDAVDGAGIGGGWQLAWKWSEREGEDGKKEGGFKRIYLHQGGVPGSRRGSLVSLPGGDVPGEGEYIQAAALVSQPALYSKELMDQHPVGPAMVHPSQTATKAPIWTALLEPGVKHALFVGIGIQLLQQFAGINGVLYYTPQILEKAGVSVLLANLGLSTTSASFLISAFTNFLMLPCIGVAMRLMDIAGRRDQFQFWEVPSPVQCIIVVGAVMFKCWTLLLTTIPVLILSLIVLIIFELVTVSSVVNAAILTACVIIFICCFVSAYGPIPNILCSEIFPTRVRGLCIAICAMVYWIGDIIVTYTLPVMLSSIGLVGIFGIYAVVCAISWIFVFLKVPETKGMPLEVITEFFAVGARQGAAAAKKE</sequence>
<feature type="coiled-coil region" evidence="6">
    <location>
        <begin position="423"/>
        <end position="450"/>
    </location>
</feature>
<feature type="transmembrane region" description="Helical" evidence="8">
    <location>
        <begin position="1601"/>
        <end position="1624"/>
    </location>
</feature>
<feature type="region of interest" description="Disordered" evidence="7">
    <location>
        <begin position="384"/>
        <end position="405"/>
    </location>
</feature>
<evidence type="ECO:0000256" key="7">
    <source>
        <dbReference type="SAM" id="MobiDB-lite"/>
    </source>
</evidence>
<keyword evidence="6" id="KW-0175">Coiled coil</keyword>
<comment type="subcellular location">
    <subcellularLocation>
        <location evidence="1">Membrane</location>
        <topology evidence="1">Multi-pass membrane protein</topology>
    </subcellularLocation>
</comment>
<evidence type="ECO:0000256" key="2">
    <source>
        <dbReference type="ARBA" id="ARBA00022448"/>
    </source>
</evidence>
<feature type="compositionally biased region" description="Polar residues" evidence="7">
    <location>
        <begin position="24"/>
        <end position="34"/>
    </location>
</feature>
<name>A0A8X8CUW5_POPTO</name>
<dbReference type="PROSITE" id="PS50850">
    <property type="entry name" value="MFS"/>
    <property type="match status" value="1"/>
</dbReference>
<dbReference type="InterPro" id="IPR005828">
    <property type="entry name" value="MFS_sugar_transport-like"/>
</dbReference>
<feature type="region of interest" description="Disordered" evidence="7">
    <location>
        <begin position="303"/>
        <end position="371"/>
    </location>
</feature>
<evidence type="ECO:0000313" key="11">
    <source>
        <dbReference type="EMBL" id="KAG6776706.1"/>
    </source>
</evidence>
<evidence type="ECO:0000256" key="8">
    <source>
        <dbReference type="SAM" id="Phobius"/>
    </source>
</evidence>
<protein>
    <recommendedName>
        <fullName evidence="13">Major facilitator superfamily (MFS) profile domain-containing protein</fullName>
    </recommendedName>
</protein>
<keyword evidence="3 8" id="KW-0812">Transmembrane</keyword>
<dbReference type="InterPro" id="IPR005829">
    <property type="entry name" value="Sugar_transporter_CS"/>
</dbReference>
<evidence type="ECO:0000256" key="6">
    <source>
        <dbReference type="SAM" id="Coils"/>
    </source>
</evidence>
<gene>
    <name evidence="11" type="ORF">POTOM_020234</name>
</gene>
<evidence type="ECO:0008006" key="13">
    <source>
        <dbReference type="Google" id="ProtNLM"/>
    </source>
</evidence>
<evidence type="ECO:0000313" key="12">
    <source>
        <dbReference type="Proteomes" id="UP000886885"/>
    </source>
</evidence>
<keyword evidence="5 8" id="KW-0472">Membrane</keyword>
<evidence type="ECO:0000259" key="9">
    <source>
        <dbReference type="PROSITE" id="PS50850"/>
    </source>
</evidence>
<dbReference type="PROSITE" id="PS00216">
    <property type="entry name" value="SUGAR_TRANSPORT_1"/>
    <property type="match status" value="1"/>
</dbReference>
<feature type="transmembrane region" description="Helical" evidence="8">
    <location>
        <begin position="1102"/>
        <end position="1123"/>
    </location>
</feature>
<dbReference type="Pfam" id="PF00083">
    <property type="entry name" value="Sugar_tr"/>
    <property type="match status" value="2"/>
</dbReference>
<feature type="transmembrane region" description="Helical" evidence="8">
    <location>
        <begin position="1277"/>
        <end position="1295"/>
    </location>
</feature>
<feature type="transmembrane region" description="Helical" evidence="8">
    <location>
        <begin position="1227"/>
        <end position="1247"/>
    </location>
</feature>
<evidence type="ECO:0000256" key="1">
    <source>
        <dbReference type="ARBA" id="ARBA00004141"/>
    </source>
</evidence>
<dbReference type="PROSITE" id="PS00217">
    <property type="entry name" value="SUGAR_TRANSPORT_2"/>
    <property type="match status" value="1"/>
</dbReference>
<feature type="transmembrane region" description="Helical" evidence="8">
    <location>
        <begin position="1770"/>
        <end position="1790"/>
    </location>
</feature>
<dbReference type="InterPro" id="IPR048972">
    <property type="entry name" value="PMI1_PMIR1-2_C"/>
</dbReference>
<feature type="region of interest" description="Disordered" evidence="7">
    <location>
        <begin position="1419"/>
        <end position="1450"/>
    </location>
</feature>
<proteinExistence type="predicted"/>
<dbReference type="Proteomes" id="UP000886885">
    <property type="component" value="Chromosome 5A"/>
</dbReference>
<feature type="transmembrane region" description="Helical" evidence="8">
    <location>
        <begin position="1734"/>
        <end position="1758"/>
    </location>
</feature>
<evidence type="ECO:0000256" key="5">
    <source>
        <dbReference type="ARBA" id="ARBA00023136"/>
    </source>
</evidence>
<feature type="transmembrane region" description="Helical" evidence="8">
    <location>
        <begin position="1796"/>
        <end position="1819"/>
    </location>
</feature>
<evidence type="ECO:0000259" key="10">
    <source>
        <dbReference type="PROSITE" id="PS51840"/>
    </source>
</evidence>
<feature type="transmembrane region" description="Helical" evidence="8">
    <location>
        <begin position="1166"/>
        <end position="1183"/>
    </location>
</feature>
<dbReference type="PANTHER" id="PTHR33414:SF2">
    <property type="entry name" value="PROTEIN PLASTID MOVEMENT IMPAIRED 1"/>
    <property type="match status" value="1"/>
</dbReference>
<keyword evidence="4 8" id="KW-1133">Transmembrane helix</keyword>
<dbReference type="GO" id="GO:0022857">
    <property type="term" value="F:transmembrane transporter activity"/>
    <property type="evidence" value="ECO:0007669"/>
    <property type="project" value="InterPro"/>
</dbReference>
<dbReference type="InterPro" id="IPR019448">
    <property type="entry name" value="NT-C2"/>
</dbReference>
<feature type="domain" description="Major facilitator superfamily (MFS) profile" evidence="9">
    <location>
        <begin position="1071"/>
        <end position="1825"/>
    </location>
</feature>
<dbReference type="OrthoDB" id="656546at2759"/>
<dbReference type="InterPro" id="IPR020846">
    <property type="entry name" value="MFS_dom"/>
</dbReference>
<dbReference type="PROSITE" id="PS51840">
    <property type="entry name" value="C2_NT"/>
    <property type="match status" value="1"/>
</dbReference>
<dbReference type="Pfam" id="PF10358">
    <property type="entry name" value="NT-C2"/>
    <property type="match status" value="1"/>
</dbReference>
<accession>A0A8X8CUW5</accession>
<feature type="transmembrane region" description="Helical" evidence="8">
    <location>
        <begin position="1061"/>
        <end position="1081"/>
    </location>
</feature>
<dbReference type="EMBL" id="JAAWWB010000009">
    <property type="protein sequence ID" value="KAG6776706.1"/>
    <property type="molecule type" value="Genomic_DNA"/>
</dbReference>
<dbReference type="Pfam" id="PF21745">
    <property type="entry name" value="PMI1_PMIR1-2_C"/>
    <property type="match status" value="1"/>
</dbReference>
<feature type="compositionally biased region" description="Polar residues" evidence="7">
    <location>
        <begin position="43"/>
        <end position="52"/>
    </location>
</feature>
<feature type="compositionally biased region" description="Basic and acidic residues" evidence="7">
    <location>
        <begin position="80"/>
        <end position="90"/>
    </location>
</feature>
<dbReference type="GO" id="GO:0016020">
    <property type="term" value="C:membrane"/>
    <property type="evidence" value="ECO:0007669"/>
    <property type="project" value="UniProtKB-SubCell"/>
</dbReference>
<comment type="caution">
    <text evidence="11">The sequence shown here is derived from an EMBL/GenBank/DDBJ whole genome shotgun (WGS) entry which is preliminary data.</text>
</comment>
<keyword evidence="2" id="KW-0813">Transport</keyword>
<feature type="compositionally biased region" description="Basic and acidic residues" evidence="7">
    <location>
        <begin position="1419"/>
        <end position="1432"/>
    </location>
</feature>
<feature type="transmembrane region" description="Helical" evidence="8">
    <location>
        <begin position="1690"/>
        <end position="1722"/>
    </location>
</feature>
<feature type="compositionally biased region" description="Low complexity" evidence="7">
    <location>
        <begin position="303"/>
        <end position="313"/>
    </location>
</feature>
<dbReference type="InterPro" id="IPR039614">
    <property type="entry name" value="PMI1-like"/>
</dbReference>
<reference evidence="11" key="1">
    <citation type="journal article" date="2020" name="bioRxiv">
        <title>Hybrid origin of Populus tomentosa Carr. identified through genome sequencing and phylogenomic analysis.</title>
        <authorList>
            <person name="An X."/>
            <person name="Gao K."/>
            <person name="Chen Z."/>
            <person name="Li J."/>
            <person name="Yang X."/>
            <person name="Yang X."/>
            <person name="Zhou J."/>
            <person name="Guo T."/>
            <person name="Zhao T."/>
            <person name="Huang S."/>
            <person name="Miao D."/>
            <person name="Khan W.U."/>
            <person name="Rao P."/>
            <person name="Ye M."/>
            <person name="Lei B."/>
            <person name="Liao W."/>
            <person name="Wang J."/>
            <person name="Ji L."/>
            <person name="Li Y."/>
            <person name="Guo B."/>
            <person name="Mustafa N.S."/>
            <person name="Li S."/>
            <person name="Yun Q."/>
            <person name="Keller S.R."/>
            <person name="Mao J."/>
            <person name="Zhang R."/>
            <person name="Strauss S.H."/>
        </authorList>
    </citation>
    <scope>NUCLEOTIDE SEQUENCE</scope>
    <source>
        <strain evidence="11">GM15</strain>
        <tissue evidence="11">Leaf</tissue>
    </source>
</reference>
<evidence type="ECO:0000256" key="3">
    <source>
        <dbReference type="ARBA" id="ARBA00022692"/>
    </source>
</evidence>
<organism evidence="11 12">
    <name type="scientific">Populus tomentosa</name>
    <name type="common">Chinese white poplar</name>
    <dbReference type="NCBI Taxonomy" id="118781"/>
    <lineage>
        <taxon>Eukaryota</taxon>
        <taxon>Viridiplantae</taxon>
        <taxon>Streptophyta</taxon>
        <taxon>Embryophyta</taxon>
        <taxon>Tracheophyta</taxon>
        <taxon>Spermatophyta</taxon>
        <taxon>Magnoliopsida</taxon>
        <taxon>eudicotyledons</taxon>
        <taxon>Gunneridae</taxon>
        <taxon>Pentapetalae</taxon>
        <taxon>rosids</taxon>
        <taxon>fabids</taxon>
        <taxon>Malpighiales</taxon>
        <taxon>Salicaceae</taxon>
        <taxon>Saliceae</taxon>
        <taxon>Populus</taxon>
    </lineage>
</organism>